<feature type="transmembrane region" description="Helical" evidence="1">
    <location>
        <begin position="34"/>
        <end position="56"/>
    </location>
</feature>
<protein>
    <submittedName>
        <fullName evidence="2">Uncharacterized protein</fullName>
    </submittedName>
</protein>
<reference evidence="2" key="1">
    <citation type="journal article" date="2014" name="Genome Announc.">
        <title>Draft Genome Sequence of Clostridium straminisolvens Strain JCM 21531T, Isolated from a Cellulose-Degrading Bacterial Community.</title>
        <authorList>
            <person name="Yuki M."/>
            <person name="Oshima K."/>
            <person name="Suda W."/>
            <person name="Sakamoto M."/>
            <person name="Kitamura K."/>
            <person name="Iida T."/>
            <person name="Hattori M."/>
            <person name="Ohkuma M."/>
        </authorList>
    </citation>
    <scope>NUCLEOTIDE SEQUENCE [LARGE SCALE GENOMIC DNA]</scope>
    <source>
        <strain evidence="2">JCM 21531</strain>
    </source>
</reference>
<dbReference type="EMBL" id="BAVR01000035">
    <property type="protein sequence ID" value="GAE89338.1"/>
    <property type="molecule type" value="Genomic_DNA"/>
</dbReference>
<evidence type="ECO:0000313" key="2">
    <source>
        <dbReference type="EMBL" id="GAE89338.1"/>
    </source>
</evidence>
<sequence length="58" mass="6891">MIFFLRLILAIILLWIFVRTISYGKWTWDEKNRLGAIMIFVIALAAVALPILVFYIRY</sequence>
<keyword evidence="1" id="KW-1133">Transmembrane helix</keyword>
<evidence type="ECO:0000313" key="3">
    <source>
        <dbReference type="Proteomes" id="UP000019109"/>
    </source>
</evidence>
<name>W4V944_9FIRM</name>
<keyword evidence="1" id="KW-0812">Transmembrane</keyword>
<comment type="caution">
    <text evidence="2">The sequence shown here is derived from an EMBL/GenBank/DDBJ whole genome shotgun (WGS) entry which is preliminary data.</text>
</comment>
<dbReference type="STRING" id="1294263.JCM21531_2851"/>
<dbReference type="AlphaFoldDB" id="W4V944"/>
<organism evidence="2 3">
    <name type="scientific">Acetivibrio straminisolvens JCM 21531</name>
    <dbReference type="NCBI Taxonomy" id="1294263"/>
    <lineage>
        <taxon>Bacteria</taxon>
        <taxon>Bacillati</taxon>
        <taxon>Bacillota</taxon>
        <taxon>Clostridia</taxon>
        <taxon>Eubacteriales</taxon>
        <taxon>Oscillospiraceae</taxon>
        <taxon>Acetivibrio</taxon>
    </lineage>
</organism>
<proteinExistence type="predicted"/>
<evidence type="ECO:0000256" key="1">
    <source>
        <dbReference type="SAM" id="Phobius"/>
    </source>
</evidence>
<gene>
    <name evidence="2" type="ORF">JCM21531_2851</name>
</gene>
<dbReference type="Proteomes" id="UP000019109">
    <property type="component" value="Unassembled WGS sequence"/>
</dbReference>
<accession>W4V944</accession>
<keyword evidence="3" id="KW-1185">Reference proteome</keyword>
<keyword evidence="1" id="KW-0472">Membrane</keyword>